<dbReference type="Proteomes" id="UP000434276">
    <property type="component" value="Unassembled WGS sequence"/>
</dbReference>
<organism evidence="11 12">
    <name type="scientific">Arabidopsis thaliana</name>
    <name type="common">Mouse-ear cress</name>
    <dbReference type="NCBI Taxonomy" id="3702"/>
    <lineage>
        <taxon>Eukaryota</taxon>
        <taxon>Viridiplantae</taxon>
        <taxon>Streptophyta</taxon>
        <taxon>Embryophyta</taxon>
        <taxon>Tracheophyta</taxon>
        <taxon>Spermatophyta</taxon>
        <taxon>Magnoliopsida</taxon>
        <taxon>eudicotyledons</taxon>
        <taxon>Gunneridae</taxon>
        <taxon>Pentapetalae</taxon>
        <taxon>rosids</taxon>
        <taxon>malvids</taxon>
        <taxon>Brassicales</taxon>
        <taxon>Brassicaceae</taxon>
        <taxon>Camelineae</taxon>
        <taxon>Arabidopsis</taxon>
    </lineage>
</organism>
<dbReference type="SUPFAM" id="SSF52799">
    <property type="entry name" value="(Phosphotyrosine protein) phosphatases II"/>
    <property type="match status" value="1"/>
</dbReference>
<comment type="similarity">
    <text evidence="3">Belongs to the protein-tyrosine phosphatase family. Atypical dual-specificity phosphatase Siw14-like subfamily.</text>
</comment>
<dbReference type="EMBL" id="CACSHJ010000096">
    <property type="protein sequence ID" value="CAA0402998.1"/>
    <property type="molecule type" value="Genomic_DNA"/>
</dbReference>
<dbReference type="Pfam" id="PF03162">
    <property type="entry name" value="Y_phosphatase2"/>
    <property type="match status" value="1"/>
</dbReference>
<reference evidence="11 12" key="1">
    <citation type="submission" date="2019-12" db="EMBL/GenBank/DDBJ databases">
        <authorList>
            <person name="Jiao W.-B."/>
            <person name="Schneeberger K."/>
        </authorList>
    </citation>
    <scope>NUCLEOTIDE SEQUENCE [LARGE SCALE GENOMIC DNA]</scope>
    <source>
        <strain evidence="12">cv. C24</strain>
    </source>
</reference>
<name>A0A5S9Y5C4_ARATH</name>
<evidence type="ECO:0000256" key="3">
    <source>
        <dbReference type="ARBA" id="ARBA00044949"/>
    </source>
</evidence>
<dbReference type="Gene3D" id="3.90.190.10">
    <property type="entry name" value="Protein tyrosine phosphatase superfamily"/>
    <property type="match status" value="1"/>
</dbReference>
<accession>A0A5S9Y5C4</accession>
<protein>
    <recommendedName>
        <fullName evidence="1">diphosphoinositol-polyphosphate diphosphatase</fullName>
        <ecNumber evidence="1">3.6.1.52</ecNumber>
    </recommendedName>
</protein>
<dbReference type="InterPro" id="IPR029021">
    <property type="entry name" value="Prot-tyrosine_phosphatase-like"/>
</dbReference>
<evidence type="ECO:0000256" key="1">
    <source>
        <dbReference type="ARBA" id="ARBA00012527"/>
    </source>
</evidence>
<keyword evidence="2" id="KW-0378">Hydrolase</keyword>
<dbReference type="InterPro" id="IPR020422">
    <property type="entry name" value="TYR_PHOSPHATASE_DUAL_dom"/>
</dbReference>
<dbReference type="PROSITE" id="PS50108">
    <property type="entry name" value="CRIB"/>
    <property type="match status" value="1"/>
</dbReference>
<evidence type="ECO:0000256" key="2">
    <source>
        <dbReference type="ARBA" id="ARBA00022801"/>
    </source>
</evidence>
<evidence type="ECO:0000259" key="9">
    <source>
        <dbReference type="PROSITE" id="PS50054"/>
    </source>
</evidence>
<dbReference type="ExpressionAtlas" id="A0A5S9Y5C4">
    <property type="expression patterns" value="baseline and differential"/>
</dbReference>
<sequence>MRDRMERLVVLPFSIGCISDSSVAVLSPLSKPHHHHSRQVIREQEEEDNMKNVFKFLAVSKPEISTGINRLFKSFKTISQLFADKEEEKEEVETSGMEIGVPTNVKHVSHIGWESGLTAATGPGKGWEDLIPPELLAAAASKKDILGILLSLPLYLSLVLVAFCLPIERRREIETSMGLIVDDDNDGEVLIPPPNFSMVEDGIYRSGFPELENFGFLSTLNLRSIIYLCPEPYPEDNLKSLASNNIKLFQFGIEGKTDPPTPMPKDTVLSALRVLVDVRNHPILIHCKRGKHRTGCLVGCLRKVQNWCLSSVLEEYQKCAGLKWRQRDLRFIEDFDVLRLKQCLYSIIYQYNGYGLKRRKLLYQEENVVQEQQKPQATKG</sequence>
<dbReference type="GO" id="GO:0016791">
    <property type="term" value="F:phosphatase activity"/>
    <property type="evidence" value="ECO:0007669"/>
    <property type="project" value="InterPro"/>
</dbReference>
<evidence type="ECO:0000256" key="7">
    <source>
        <dbReference type="ARBA" id="ARBA00048424"/>
    </source>
</evidence>
<dbReference type="CDD" id="cd14528">
    <property type="entry name" value="PFA-DSP_Siw14"/>
    <property type="match status" value="1"/>
</dbReference>
<dbReference type="PRINTS" id="PR01911">
    <property type="entry name" value="PFDSPHPHTASE"/>
</dbReference>
<dbReference type="PROSITE" id="PS50054">
    <property type="entry name" value="TYR_PHOSPHATASE_DUAL"/>
    <property type="match status" value="1"/>
</dbReference>
<proteinExistence type="inferred from homology"/>
<evidence type="ECO:0000313" key="12">
    <source>
        <dbReference type="Proteomes" id="UP000434276"/>
    </source>
</evidence>
<feature type="transmembrane region" description="Helical" evidence="8">
    <location>
        <begin position="145"/>
        <end position="167"/>
    </location>
</feature>
<dbReference type="GO" id="GO:0052847">
    <property type="term" value="F:inositol-1,5-bisdiphosphate-2,3,4,6-tetrakisphosphate 5-diphosphatase activity"/>
    <property type="evidence" value="ECO:0007669"/>
    <property type="project" value="UniProtKB-ARBA"/>
</dbReference>
<feature type="domain" description="Tyrosine-protein phosphatase" evidence="9">
    <location>
        <begin position="195"/>
        <end position="344"/>
    </location>
</feature>
<evidence type="ECO:0000259" key="10">
    <source>
        <dbReference type="PROSITE" id="PS50108"/>
    </source>
</evidence>
<dbReference type="EC" id="3.6.1.52" evidence="1"/>
<dbReference type="InterPro" id="IPR000095">
    <property type="entry name" value="CRIB_dom"/>
</dbReference>
<evidence type="ECO:0000313" key="11">
    <source>
        <dbReference type="EMBL" id="CAA0402998.1"/>
    </source>
</evidence>
<dbReference type="PANTHER" id="PTHR31126:SF46">
    <property type="entry name" value="TYROSINE-PROTEIN PHOSPHATASE DSP5"/>
    <property type="match status" value="1"/>
</dbReference>
<comment type="catalytic activity">
    <reaction evidence="5">
        <text>3,5-bis(diphospho)-1D-myo-inositol 1,2,4,6-tetrakisphosphate + H2O = 3-diphospho-1D-myo-inositol 1,2,4,5,6-pentakisphosphate + phosphate + 2 H(+)</text>
        <dbReference type="Rhea" id="RHEA:56312"/>
        <dbReference type="ChEBI" id="CHEBI:15377"/>
        <dbReference type="ChEBI" id="CHEBI:15378"/>
        <dbReference type="ChEBI" id="CHEBI:43474"/>
        <dbReference type="ChEBI" id="CHEBI:140372"/>
        <dbReference type="ChEBI" id="CHEBI:140374"/>
        <dbReference type="EC" id="3.6.1.52"/>
    </reaction>
    <physiologicalReaction direction="left-to-right" evidence="5">
        <dbReference type="Rhea" id="RHEA:56313"/>
    </physiologicalReaction>
</comment>
<keyword evidence="8" id="KW-0472">Membrane</keyword>
<comment type="catalytic activity">
    <reaction evidence="7">
        <text>6-diphospho-1D-myo-inositol pentakisphosphate + H2O = 1D-myo-inositol hexakisphosphate + phosphate + H(+)</text>
        <dbReference type="Rhea" id="RHEA:79703"/>
        <dbReference type="ChEBI" id="CHEBI:15377"/>
        <dbReference type="ChEBI" id="CHEBI:15378"/>
        <dbReference type="ChEBI" id="CHEBI:43474"/>
        <dbReference type="ChEBI" id="CHEBI:58130"/>
        <dbReference type="ChEBI" id="CHEBI:230534"/>
        <dbReference type="EC" id="3.6.1.52"/>
    </reaction>
    <physiologicalReaction direction="left-to-right" evidence="7">
        <dbReference type="Rhea" id="RHEA:79704"/>
    </physiologicalReaction>
</comment>
<dbReference type="GO" id="GO:0052845">
    <property type="term" value="F:inositol-5-diphosphate-1,2,3,4,6-pentakisphosphate diphosphatase activity"/>
    <property type="evidence" value="ECO:0007669"/>
    <property type="project" value="UniProtKB-ARBA"/>
</dbReference>
<comment type="catalytic activity">
    <reaction evidence="4">
        <text>5-diphospho-1D-myo-inositol 1,2,3,4,6-pentakisphosphate + H2O = 1D-myo-inositol hexakisphosphate + phosphate + H(+)</text>
        <dbReference type="Rhea" id="RHEA:22384"/>
        <dbReference type="ChEBI" id="CHEBI:15377"/>
        <dbReference type="ChEBI" id="CHEBI:15378"/>
        <dbReference type="ChEBI" id="CHEBI:43474"/>
        <dbReference type="ChEBI" id="CHEBI:58130"/>
        <dbReference type="ChEBI" id="CHEBI:58628"/>
        <dbReference type="EC" id="3.6.1.52"/>
    </reaction>
    <physiologicalReaction direction="left-to-right" evidence="4">
        <dbReference type="Rhea" id="RHEA:22385"/>
    </physiologicalReaction>
</comment>
<dbReference type="AlphaFoldDB" id="A0A5S9Y5C4"/>
<gene>
    <name evidence="11" type="ORF">C24_LOCUS22317</name>
</gene>
<dbReference type="PROSITE" id="PS00383">
    <property type="entry name" value="TYR_PHOSPHATASE_1"/>
    <property type="match status" value="1"/>
</dbReference>
<dbReference type="OrthoDB" id="6375174at2759"/>
<comment type="catalytic activity">
    <reaction evidence="6">
        <text>1,5-bis(diphospho)-1D-myo-inositol 2,3,4,6-tetrakisphosphate + H2O = 1-diphospho-1D-myo-inositol 2,3,4,5,6-pentakisphosphate + phosphate + 2 H(+)</text>
        <dbReference type="Rhea" id="RHEA:79699"/>
        <dbReference type="ChEBI" id="CHEBI:15377"/>
        <dbReference type="ChEBI" id="CHEBI:15378"/>
        <dbReference type="ChEBI" id="CHEBI:43474"/>
        <dbReference type="ChEBI" id="CHEBI:74946"/>
        <dbReference type="ChEBI" id="CHEBI:77983"/>
        <dbReference type="EC" id="3.6.1.52"/>
    </reaction>
    <physiologicalReaction direction="left-to-right" evidence="6">
        <dbReference type="Rhea" id="RHEA:79700"/>
    </physiologicalReaction>
</comment>
<dbReference type="Pfam" id="PF00786">
    <property type="entry name" value="PBD"/>
    <property type="match status" value="1"/>
</dbReference>
<evidence type="ECO:0000256" key="4">
    <source>
        <dbReference type="ARBA" id="ARBA00047342"/>
    </source>
</evidence>
<keyword evidence="8" id="KW-1133">Transmembrane helix</keyword>
<keyword evidence="8" id="KW-0812">Transmembrane</keyword>
<dbReference type="InterPro" id="IPR004861">
    <property type="entry name" value="Siw14-like"/>
</dbReference>
<evidence type="ECO:0000256" key="8">
    <source>
        <dbReference type="SAM" id="Phobius"/>
    </source>
</evidence>
<dbReference type="InterPro" id="IPR016130">
    <property type="entry name" value="Tyr_Pase_AS"/>
</dbReference>
<dbReference type="InterPro" id="IPR020428">
    <property type="entry name" value="PFA-DSPs"/>
</dbReference>
<evidence type="ECO:0000256" key="5">
    <source>
        <dbReference type="ARBA" id="ARBA00047562"/>
    </source>
</evidence>
<feature type="domain" description="CRIB" evidence="10">
    <location>
        <begin position="99"/>
        <end position="112"/>
    </location>
</feature>
<dbReference type="CDD" id="cd00132">
    <property type="entry name" value="CRIB"/>
    <property type="match status" value="1"/>
</dbReference>
<dbReference type="FunFam" id="3.90.190.10:FF:000024">
    <property type="entry name" value="probable tyrosine-protein phosphatase At1g05000"/>
    <property type="match status" value="1"/>
</dbReference>
<evidence type="ECO:0000256" key="6">
    <source>
        <dbReference type="ARBA" id="ARBA00047927"/>
    </source>
</evidence>
<dbReference type="PANTHER" id="PTHR31126">
    <property type="entry name" value="TYROSINE-PROTEIN PHOSPHATASE"/>
    <property type="match status" value="1"/>
</dbReference>